<organism evidence="2 3">
    <name type="scientific">Tulasnella calospora MUT 4182</name>
    <dbReference type="NCBI Taxonomy" id="1051891"/>
    <lineage>
        <taxon>Eukaryota</taxon>
        <taxon>Fungi</taxon>
        <taxon>Dikarya</taxon>
        <taxon>Basidiomycota</taxon>
        <taxon>Agaricomycotina</taxon>
        <taxon>Agaricomycetes</taxon>
        <taxon>Cantharellales</taxon>
        <taxon>Tulasnellaceae</taxon>
        <taxon>Tulasnella</taxon>
    </lineage>
</organism>
<dbReference type="OrthoDB" id="3156807at2759"/>
<feature type="non-terminal residue" evidence="2">
    <location>
        <position position="1"/>
    </location>
</feature>
<evidence type="ECO:0000256" key="1">
    <source>
        <dbReference type="SAM" id="MobiDB-lite"/>
    </source>
</evidence>
<name>A0A0C3L9I9_9AGAM</name>
<protein>
    <submittedName>
        <fullName evidence="2">Uncharacterized protein</fullName>
    </submittedName>
</protein>
<evidence type="ECO:0000313" key="3">
    <source>
        <dbReference type="Proteomes" id="UP000054248"/>
    </source>
</evidence>
<proteinExistence type="predicted"/>
<reference evidence="2 3" key="1">
    <citation type="submission" date="2014-04" db="EMBL/GenBank/DDBJ databases">
        <authorList>
            <consortium name="DOE Joint Genome Institute"/>
            <person name="Kuo A."/>
            <person name="Girlanda M."/>
            <person name="Perotto S."/>
            <person name="Kohler A."/>
            <person name="Nagy L.G."/>
            <person name="Floudas D."/>
            <person name="Copeland A."/>
            <person name="Barry K.W."/>
            <person name="Cichocki N."/>
            <person name="Veneault-Fourrey C."/>
            <person name="LaButti K."/>
            <person name="Lindquist E.A."/>
            <person name="Lipzen A."/>
            <person name="Lundell T."/>
            <person name="Morin E."/>
            <person name="Murat C."/>
            <person name="Sun H."/>
            <person name="Tunlid A."/>
            <person name="Henrissat B."/>
            <person name="Grigoriev I.V."/>
            <person name="Hibbett D.S."/>
            <person name="Martin F."/>
            <person name="Nordberg H.P."/>
            <person name="Cantor M.N."/>
            <person name="Hua S.X."/>
        </authorList>
    </citation>
    <scope>NUCLEOTIDE SEQUENCE [LARGE SCALE GENOMIC DNA]</scope>
    <source>
        <strain evidence="2 3">MUT 4182</strain>
    </source>
</reference>
<dbReference type="HOGENOM" id="CLU_2644906_0_0_1"/>
<dbReference type="EMBL" id="KN822971">
    <property type="protein sequence ID" value="KIO30563.1"/>
    <property type="molecule type" value="Genomic_DNA"/>
</dbReference>
<evidence type="ECO:0000313" key="2">
    <source>
        <dbReference type="EMBL" id="KIO30563.1"/>
    </source>
</evidence>
<accession>A0A0C3L9I9</accession>
<dbReference type="AlphaFoldDB" id="A0A0C3L9I9"/>
<feature type="non-terminal residue" evidence="2">
    <location>
        <position position="77"/>
    </location>
</feature>
<dbReference type="Proteomes" id="UP000054248">
    <property type="component" value="Unassembled WGS sequence"/>
</dbReference>
<gene>
    <name evidence="2" type="ORF">M407DRAFT_39041</name>
</gene>
<reference evidence="3" key="2">
    <citation type="submission" date="2015-01" db="EMBL/GenBank/DDBJ databases">
        <title>Evolutionary Origins and Diversification of the Mycorrhizal Mutualists.</title>
        <authorList>
            <consortium name="DOE Joint Genome Institute"/>
            <consortium name="Mycorrhizal Genomics Consortium"/>
            <person name="Kohler A."/>
            <person name="Kuo A."/>
            <person name="Nagy L.G."/>
            <person name="Floudas D."/>
            <person name="Copeland A."/>
            <person name="Barry K.W."/>
            <person name="Cichocki N."/>
            <person name="Veneault-Fourrey C."/>
            <person name="LaButti K."/>
            <person name="Lindquist E.A."/>
            <person name="Lipzen A."/>
            <person name="Lundell T."/>
            <person name="Morin E."/>
            <person name="Murat C."/>
            <person name="Riley R."/>
            <person name="Ohm R."/>
            <person name="Sun H."/>
            <person name="Tunlid A."/>
            <person name="Henrissat B."/>
            <person name="Grigoriev I.V."/>
            <person name="Hibbett D.S."/>
            <person name="Martin F."/>
        </authorList>
    </citation>
    <scope>NUCLEOTIDE SEQUENCE [LARGE SCALE GENOMIC DNA]</scope>
    <source>
        <strain evidence="3">MUT 4182</strain>
    </source>
</reference>
<keyword evidence="3" id="KW-1185">Reference proteome</keyword>
<feature type="region of interest" description="Disordered" evidence="1">
    <location>
        <begin position="28"/>
        <end position="60"/>
    </location>
</feature>
<sequence length="77" mass="8799">RQMFVTQSRTLATKVRQDWTKLLQTERNEVVETPEAPIPGLSLLDMDESAEDNGSLPSKFSELNDSHFPVFLTYDQV</sequence>